<dbReference type="SMART" id="SM00297">
    <property type="entry name" value="BROMO"/>
    <property type="match status" value="1"/>
</dbReference>
<feature type="compositionally biased region" description="Basic and acidic residues" evidence="3">
    <location>
        <begin position="683"/>
        <end position="699"/>
    </location>
</feature>
<dbReference type="InterPro" id="IPR027353">
    <property type="entry name" value="NET_dom"/>
</dbReference>
<comment type="caution">
    <text evidence="6">The sequence shown here is derived from an EMBL/GenBank/DDBJ whole genome shotgun (WGS) entry which is preliminary data.</text>
</comment>
<feature type="compositionally biased region" description="Acidic residues" evidence="3">
    <location>
        <begin position="778"/>
        <end position="788"/>
    </location>
</feature>
<keyword evidence="1 2" id="KW-0103">Bromodomain</keyword>
<sequence length="805" mass="89301">MLFFMYVRMDLGYLVDFVSTVEVITKSFTRTMGKTRKVSKGYSYGFVPDYRHAVETMADSEGFGLDTEMTASEDSCAPGRKCVPVNGDGDSYEQLGVPIQVLSLSKLSSFERRELGFRLKRELNKLEQEHFGRVFVSVQRCSIAAVPAGRGLFRNIPVDVGPCAAVQEEGSAGSERWGPLEENAAGRVDSVKKSMAAAMPAGFWERDVDEAMRDVVEQHPMDLGTVKTQLLSGKYVDPWAFAGDVRLTFSNAMTYNPRGNDVHIMAETLSKFFEVRWKPIEKKLSVATEAVGVSMRQTVVETETTTLMPPFKKKKTTYIGNEIKQEPVKRSMSDAEKHKLSSELESSLADLPESIIDFLKDNSSNGNQTSDDEIEIDIDTLSDDTLFKLRKLLDDFFVDKQKNMAKAETCEIELHNESGFSNSSMQACKANDANDEDIDIGGNDLHISSFPPVEIEKDTTARNSKCSSSSSSSSDSGSSSSESDSDTSSGSESDGAKASAIMNNNKDAFGSEVNMEQMTAVHGDAEAEHCEFYIENLALAYGCVWYTGQDRTRLTRTGNTIHIYEIYKQLIKDSINGVGPVEQKSQSIAVSGDVYGRQEGESAPSERRVSPDKLYRAALLRSRFADTILKAQEKTIGKGCEKQDRERLRLEKEELEKRRKEEKARLQAEAKAAEEARRNAELEAAAEAKRKREQEREAARQALQKRSKYKIAVNAEMEKMVDINDNSGFLEDLEMLSVAAAEPLESFIDETIADCGEGGFKLTGKGNPLEQLGLYMKDDEDEEEEEEVGPPQVKGGDDPEEGEID</sequence>
<evidence type="ECO:0000256" key="1">
    <source>
        <dbReference type="ARBA" id="ARBA00023117"/>
    </source>
</evidence>
<evidence type="ECO:0000259" key="5">
    <source>
        <dbReference type="PROSITE" id="PS51525"/>
    </source>
</evidence>
<accession>A0AA38TEJ7</accession>
<feature type="domain" description="Bromo" evidence="4">
    <location>
        <begin position="218"/>
        <end position="263"/>
    </location>
</feature>
<feature type="domain" description="NET" evidence="5">
    <location>
        <begin position="322"/>
        <end position="404"/>
    </location>
</feature>
<dbReference type="PROSITE" id="PS51525">
    <property type="entry name" value="NET"/>
    <property type="match status" value="1"/>
</dbReference>
<dbReference type="Gene3D" id="1.20.920.10">
    <property type="entry name" value="Bromodomain-like"/>
    <property type="match status" value="1"/>
</dbReference>
<feature type="region of interest" description="Disordered" evidence="3">
    <location>
        <begin position="760"/>
        <end position="805"/>
    </location>
</feature>
<evidence type="ECO:0000259" key="4">
    <source>
        <dbReference type="PROSITE" id="PS50014"/>
    </source>
</evidence>
<dbReference type="InterPro" id="IPR036427">
    <property type="entry name" value="Bromodomain-like_sf"/>
</dbReference>
<dbReference type="SUPFAM" id="SSF47370">
    <property type="entry name" value="Bromodomain"/>
    <property type="match status" value="1"/>
</dbReference>
<dbReference type="InterPro" id="IPR001487">
    <property type="entry name" value="Bromodomain"/>
</dbReference>
<dbReference type="Gene3D" id="1.20.1270.220">
    <property type="match status" value="1"/>
</dbReference>
<dbReference type="InterPro" id="IPR038336">
    <property type="entry name" value="NET_sf"/>
</dbReference>
<feature type="region of interest" description="Disordered" evidence="3">
    <location>
        <begin position="683"/>
        <end position="704"/>
    </location>
</feature>
<evidence type="ECO:0000313" key="7">
    <source>
        <dbReference type="Proteomes" id="UP001172457"/>
    </source>
</evidence>
<dbReference type="PANTHER" id="PTHR46136">
    <property type="entry name" value="TRANSCRIPTION FACTOR GTE8"/>
    <property type="match status" value="1"/>
</dbReference>
<dbReference type="PROSITE" id="PS50014">
    <property type="entry name" value="BROMODOMAIN_2"/>
    <property type="match status" value="1"/>
</dbReference>
<dbReference type="InterPro" id="IPR052442">
    <property type="entry name" value="Env_Response_Regulator"/>
</dbReference>
<dbReference type="AlphaFoldDB" id="A0AA38TEJ7"/>
<feature type="compositionally biased region" description="Low complexity" evidence="3">
    <location>
        <begin position="467"/>
        <end position="493"/>
    </location>
</feature>
<dbReference type="Proteomes" id="UP001172457">
    <property type="component" value="Chromosome 2"/>
</dbReference>
<reference evidence="6" key="1">
    <citation type="submission" date="2023-03" db="EMBL/GenBank/DDBJ databases">
        <title>Chromosome-scale reference genome and RAD-based genetic map of yellow starthistle (Centaurea solstitialis) reveal putative structural variation and QTLs associated with invader traits.</title>
        <authorList>
            <person name="Reatini B."/>
            <person name="Cang F.A."/>
            <person name="Jiang Q."/>
            <person name="Mckibben M.T.W."/>
            <person name="Barker M.S."/>
            <person name="Rieseberg L.H."/>
            <person name="Dlugosch K.M."/>
        </authorList>
    </citation>
    <scope>NUCLEOTIDE SEQUENCE</scope>
    <source>
        <strain evidence="6">CAN-66</strain>
        <tissue evidence="6">Leaf</tissue>
    </source>
</reference>
<evidence type="ECO:0000256" key="2">
    <source>
        <dbReference type="PROSITE-ProRule" id="PRU00035"/>
    </source>
</evidence>
<gene>
    <name evidence="6" type="ORF">OSB04_004688</name>
</gene>
<protein>
    <submittedName>
        <fullName evidence="6">Uncharacterized protein</fullName>
    </submittedName>
</protein>
<keyword evidence="7" id="KW-1185">Reference proteome</keyword>
<feature type="region of interest" description="Disordered" evidence="3">
    <location>
        <begin position="457"/>
        <end position="498"/>
    </location>
</feature>
<dbReference type="PANTHER" id="PTHR46136:SF33">
    <property type="entry name" value="TRANSCRIPTION FACTOR GTE10"/>
    <property type="match status" value="1"/>
</dbReference>
<organism evidence="6 7">
    <name type="scientific">Centaurea solstitialis</name>
    <name type="common">yellow star-thistle</name>
    <dbReference type="NCBI Taxonomy" id="347529"/>
    <lineage>
        <taxon>Eukaryota</taxon>
        <taxon>Viridiplantae</taxon>
        <taxon>Streptophyta</taxon>
        <taxon>Embryophyta</taxon>
        <taxon>Tracheophyta</taxon>
        <taxon>Spermatophyta</taxon>
        <taxon>Magnoliopsida</taxon>
        <taxon>eudicotyledons</taxon>
        <taxon>Gunneridae</taxon>
        <taxon>Pentapetalae</taxon>
        <taxon>asterids</taxon>
        <taxon>campanulids</taxon>
        <taxon>Asterales</taxon>
        <taxon>Asteraceae</taxon>
        <taxon>Carduoideae</taxon>
        <taxon>Cardueae</taxon>
        <taxon>Centaureinae</taxon>
        <taxon>Centaurea</taxon>
    </lineage>
</organism>
<evidence type="ECO:0000256" key="3">
    <source>
        <dbReference type="SAM" id="MobiDB-lite"/>
    </source>
</evidence>
<dbReference type="Pfam" id="PF00439">
    <property type="entry name" value="Bromodomain"/>
    <property type="match status" value="1"/>
</dbReference>
<name>A0AA38TEJ7_9ASTR</name>
<dbReference type="EMBL" id="JARYMX010000002">
    <property type="protein sequence ID" value="KAJ9559528.1"/>
    <property type="molecule type" value="Genomic_DNA"/>
</dbReference>
<dbReference type="Pfam" id="PF17035">
    <property type="entry name" value="BET"/>
    <property type="match status" value="1"/>
</dbReference>
<evidence type="ECO:0000313" key="6">
    <source>
        <dbReference type="EMBL" id="KAJ9559528.1"/>
    </source>
</evidence>
<proteinExistence type="predicted"/>
<dbReference type="PRINTS" id="PR00503">
    <property type="entry name" value="BROMODOMAIN"/>
</dbReference>